<evidence type="ECO:0000256" key="1">
    <source>
        <dbReference type="SAM" id="MobiDB-lite"/>
    </source>
</evidence>
<protein>
    <submittedName>
        <fullName evidence="2">Uncharacterized protein</fullName>
    </submittedName>
</protein>
<name>A0AAV8QJY1_ENSVE</name>
<evidence type="ECO:0000313" key="2">
    <source>
        <dbReference type="EMBL" id="KAJ8478140.1"/>
    </source>
</evidence>
<dbReference type="AlphaFoldDB" id="A0AAV8QJY1"/>
<feature type="compositionally biased region" description="Basic and acidic residues" evidence="1">
    <location>
        <begin position="119"/>
        <end position="128"/>
    </location>
</feature>
<comment type="caution">
    <text evidence="2">The sequence shown here is derived from an EMBL/GenBank/DDBJ whole genome shotgun (WGS) entry which is preliminary data.</text>
</comment>
<sequence>MTVFTHAWPPLDAVAAYVRLSAVRPPLAHCHQRATAACAIDSTPGMERESDLRWPTGPSFFSVLTGSADDDAKLVFGPEGMGNKKPSQQLLMMPEVSLCGDADETKTVPDASSIGNHGNRGDNDSHARWEGCVGPARPGPTHIFMADVLPETKHVGNGGKPTK</sequence>
<dbReference type="Proteomes" id="UP001222027">
    <property type="component" value="Unassembled WGS sequence"/>
</dbReference>
<feature type="region of interest" description="Disordered" evidence="1">
    <location>
        <begin position="107"/>
        <end position="128"/>
    </location>
</feature>
<organism evidence="2 3">
    <name type="scientific">Ensete ventricosum</name>
    <name type="common">Abyssinian banana</name>
    <name type="synonym">Musa ensete</name>
    <dbReference type="NCBI Taxonomy" id="4639"/>
    <lineage>
        <taxon>Eukaryota</taxon>
        <taxon>Viridiplantae</taxon>
        <taxon>Streptophyta</taxon>
        <taxon>Embryophyta</taxon>
        <taxon>Tracheophyta</taxon>
        <taxon>Spermatophyta</taxon>
        <taxon>Magnoliopsida</taxon>
        <taxon>Liliopsida</taxon>
        <taxon>Zingiberales</taxon>
        <taxon>Musaceae</taxon>
        <taxon>Ensete</taxon>
    </lineage>
</organism>
<keyword evidence="3" id="KW-1185">Reference proteome</keyword>
<reference evidence="2 3" key="1">
    <citation type="submission" date="2022-12" db="EMBL/GenBank/DDBJ databases">
        <title>Chromosome-scale assembly of the Ensete ventricosum genome.</title>
        <authorList>
            <person name="Dussert Y."/>
            <person name="Stocks J."/>
            <person name="Wendawek A."/>
            <person name="Woldeyes F."/>
            <person name="Nichols R.A."/>
            <person name="Borrell J.S."/>
        </authorList>
    </citation>
    <scope>NUCLEOTIDE SEQUENCE [LARGE SCALE GENOMIC DNA]</scope>
    <source>
        <strain evidence="3">cv. Maze</strain>
        <tissue evidence="2">Seeds</tissue>
    </source>
</reference>
<evidence type="ECO:0000313" key="3">
    <source>
        <dbReference type="Proteomes" id="UP001222027"/>
    </source>
</evidence>
<gene>
    <name evidence="2" type="ORF">OPV22_021867</name>
</gene>
<dbReference type="EMBL" id="JAQQAF010000006">
    <property type="protein sequence ID" value="KAJ8478140.1"/>
    <property type="molecule type" value="Genomic_DNA"/>
</dbReference>
<accession>A0AAV8QJY1</accession>
<proteinExistence type="predicted"/>